<evidence type="ECO:0000313" key="1">
    <source>
        <dbReference type="EMBL" id="KAE8974876.1"/>
    </source>
</evidence>
<proteinExistence type="predicted"/>
<protein>
    <submittedName>
        <fullName evidence="1">Uncharacterized protein</fullName>
    </submittedName>
</protein>
<reference evidence="3 4" key="1">
    <citation type="submission" date="2018-09" db="EMBL/GenBank/DDBJ databases">
        <title>Genomic investigation of the strawberry pathogen Phytophthora fragariae indicates pathogenicity is determined by transcriptional variation in three key races.</title>
        <authorList>
            <person name="Adams T.M."/>
            <person name="Armitage A.D."/>
            <person name="Sobczyk M.K."/>
            <person name="Bates H.J."/>
            <person name="Dunwell J.M."/>
            <person name="Nellist C.F."/>
            <person name="Harrison R.J."/>
        </authorList>
    </citation>
    <scope>NUCLEOTIDE SEQUENCE [LARGE SCALE GENOMIC DNA]</scope>
    <source>
        <strain evidence="2 4">ONT-3</strain>
        <strain evidence="1 3">SCRP245</strain>
    </source>
</reference>
<evidence type="ECO:0000313" key="4">
    <source>
        <dbReference type="Proteomes" id="UP000488956"/>
    </source>
</evidence>
<dbReference type="Proteomes" id="UP000460718">
    <property type="component" value="Unassembled WGS sequence"/>
</dbReference>
<evidence type="ECO:0000313" key="2">
    <source>
        <dbReference type="EMBL" id="KAE9072585.1"/>
    </source>
</evidence>
<gene>
    <name evidence="2" type="ORF">PF010_g25427</name>
    <name evidence="1" type="ORF">PF011_g24692</name>
</gene>
<sequence length="85" mass="9590">MPCFAAAILEGYDTSKARVVNNLRRVENIDVSDKSAVLYRAIQRALVNLESDVEGEFEAIPSYLELFTQRKNVILVEILSVVIVY</sequence>
<accession>A0A6A3HVV3</accession>
<dbReference type="EMBL" id="QXFX01002918">
    <property type="protein sequence ID" value="KAE9072585.1"/>
    <property type="molecule type" value="Genomic_DNA"/>
</dbReference>
<dbReference type="Proteomes" id="UP000488956">
    <property type="component" value="Unassembled WGS sequence"/>
</dbReference>
<comment type="caution">
    <text evidence="1">The sequence shown here is derived from an EMBL/GenBank/DDBJ whole genome shotgun (WGS) entry which is preliminary data.</text>
</comment>
<dbReference type="AlphaFoldDB" id="A0A6A3HVV3"/>
<evidence type="ECO:0000313" key="3">
    <source>
        <dbReference type="Proteomes" id="UP000460718"/>
    </source>
</evidence>
<organism evidence="1 3">
    <name type="scientific">Phytophthora fragariae</name>
    <dbReference type="NCBI Taxonomy" id="53985"/>
    <lineage>
        <taxon>Eukaryota</taxon>
        <taxon>Sar</taxon>
        <taxon>Stramenopiles</taxon>
        <taxon>Oomycota</taxon>
        <taxon>Peronosporomycetes</taxon>
        <taxon>Peronosporales</taxon>
        <taxon>Peronosporaceae</taxon>
        <taxon>Phytophthora</taxon>
    </lineage>
</organism>
<name>A0A6A3HVV3_9STRA</name>
<dbReference type="EMBL" id="QXFW01002853">
    <property type="protein sequence ID" value="KAE8974876.1"/>
    <property type="molecule type" value="Genomic_DNA"/>
</dbReference>